<feature type="compositionally biased region" description="Basic and acidic residues" evidence="1">
    <location>
        <begin position="34"/>
        <end position="53"/>
    </location>
</feature>
<feature type="compositionally biased region" description="Basic and acidic residues" evidence="1">
    <location>
        <begin position="557"/>
        <end position="566"/>
    </location>
</feature>
<protein>
    <submittedName>
        <fullName evidence="2">Uncharacterized protein</fullName>
    </submittedName>
</protein>
<evidence type="ECO:0000256" key="1">
    <source>
        <dbReference type="SAM" id="MobiDB-lite"/>
    </source>
</evidence>
<feature type="region of interest" description="Disordered" evidence="1">
    <location>
        <begin position="698"/>
        <end position="720"/>
    </location>
</feature>
<proteinExistence type="predicted"/>
<accession>A0A061RXU2</accession>
<feature type="region of interest" description="Disordered" evidence="1">
    <location>
        <begin position="366"/>
        <end position="506"/>
    </location>
</feature>
<feature type="non-terminal residue" evidence="2">
    <location>
        <position position="720"/>
    </location>
</feature>
<dbReference type="EMBL" id="GBEZ01007787">
    <property type="protein sequence ID" value="JAC77702.1"/>
    <property type="molecule type" value="Transcribed_RNA"/>
</dbReference>
<evidence type="ECO:0000313" key="2">
    <source>
        <dbReference type="EMBL" id="JAC77702.1"/>
    </source>
</evidence>
<feature type="compositionally biased region" description="Basic and acidic residues" evidence="1">
    <location>
        <begin position="290"/>
        <end position="311"/>
    </location>
</feature>
<feature type="region of interest" description="Disordered" evidence="1">
    <location>
        <begin position="127"/>
        <end position="195"/>
    </location>
</feature>
<feature type="compositionally biased region" description="Basic and acidic residues" evidence="1">
    <location>
        <begin position="1"/>
        <end position="10"/>
    </location>
</feature>
<reference evidence="2" key="1">
    <citation type="submission" date="2014-05" db="EMBL/GenBank/DDBJ databases">
        <title>The transcriptome of the halophilic microalga Tetraselmis sp. GSL018 isolated from the Great Salt Lake, Utah.</title>
        <authorList>
            <person name="Jinkerson R.E."/>
            <person name="D'Adamo S."/>
            <person name="Posewitz M.C."/>
        </authorList>
    </citation>
    <scope>NUCLEOTIDE SEQUENCE</scope>
    <source>
        <strain evidence="2">GSL018</strain>
    </source>
</reference>
<name>A0A061RXU2_9CHLO</name>
<sequence length="720" mass="75404">ARRAQGRETSSRAGAEVPQRQRRGPEGLRQGAVAERESQRAEERRARRQKDPGVSRALRMHASASRAAQLYEDFVSGKWPKVGEELGGGADGAGSPLEGWEEGEDASGALTELEQLIERQHLDLVGRGLLPDEDEPLEAKAEAASDGSFSEAPTVEDLILEASDPTTGKSGETSQEHDRRGDGSPAERSAESMSSVFDWWRSAPSLRPWASAEAHEERQGDQAGPSYAESEGNGGREPMSETAEADHSRPQQAAALKGAEGPAGEGSQPNLPRAESAVPPTAVHESLLSSEERRPTVSEDAHPLEGLRVDAEPTDDSPWWALPEPVAADEPHATQIRQALDANADIDADAALTLLLDLQSSAPEALALGADTGGDSQQPRSDAADNPGEGREIVDGDAESASAAEQRPEGSDVLFQAAGAEEPEQRAAEAGGLPGGRRDGAKSLGEASVPARQNEKAAASLEGAHKNAAAGEAEGIEDDLQQTPSSVAPPSSVGSRQSSSFLPSLSELRGSIELELERARRVLESTAHLSRQGPVSWGSGSFAVPEGLSLEVSSFGSEDRTADSQLRHRWLSGGEGPSWDENGSLDGPSDNAGSAAGEQWGPEPKPARSTTLDASSSSGESLPRFRFRRTAAEPSADVALPGFEAGSLRSGPRVSPGTAAPWGAEQRRALAPTSGQTDGANGSDEWQVWALGYADIDDIPTPEGSSIIATEVSDTDDDLA</sequence>
<organism evidence="2">
    <name type="scientific">Tetraselmis sp. GSL018</name>
    <dbReference type="NCBI Taxonomy" id="582737"/>
    <lineage>
        <taxon>Eukaryota</taxon>
        <taxon>Viridiplantae</taxon>
        <taxon>Chlorophyta</taxon>
        <taxon>core chlorophytes</taxon>
        <taxon>Chlorodendrophyceae</taxon>
        <taxon>Chlorodendrales</taxon>
        <taxon>Chlorodendraceae</taxon>
        <taxon>Tetraselmis</taxon>
    </lineage>
</organism>
<feature type="region of interest" description="Disordered" evidence="1">
    <location>
        <begin position="208"/>
        <end position="332"/>
    </location>
</feature>
<feature type="non-terminal residue" evidence="2">
    <location>
        <position position="1"/>
    </location>
</feature>
<feature type="compositionally biased region" description="Polar residues" evidence="1">
    <location>
        <begin position="608"/>
        <end position="620"/>
    </location>
</feature>
<feature type="compositionally biased region" description="Polar residues" evidence="1">
    <location>
        <begin position="164"/>
        <end position="173"/>
    </location>
</feature>
<feature type="region of interest" description="Disordered" evidence="1">
    <location>
        <begin position="1"/>
        <end position="61"/>
    </location>
</feature>
<dbReference type="AlphaFoldDB" id="A0A061RXU2"/>
<gene>
    <name evidence="2" type="ORF">TSPGSL018_17006</name>
</gene>
<feature type="region of interest" description="Disordered" evidence="1">
    <location>
        <begin position="553"/>
        <end position="683"/>
    </location>
</feature>
<feature type="region of interest" description="Disordered" evidence="1">
    <location>
        <begin position="81"/>
        <end position="109"/>
    </location>
</feature>
<feature type="compositionally biased region" description="Low complexity" evidence="1">
    <location>
        <begin position="484"/>
        <end position="506"/>
    </location>
</feature>